<dbReference type="InterPro" id="IPR058245">
    <property type="entry name" value="NreC/VraR/RcsB-like_REC"/>
</dbReference>
<gene>
    <name evidence="8" type="ORF">EJ997_11905</name>
</gene>
<dbReference type="SUPFAM" id="SSF46894">
    <property type="entry name" value="C-terminal effector domain of the bipartite response regulators"/>
    <property type="match status" value="1"/>
</dbReference>
<dbReference type="SUPFAM" id="SSF52172">
    <property type="entry name" value="CheY-like"/>
    <property type="match status" value="1"/>
</dbReference>
<evidence type="ECO:0000256" key="4">
    <source>
        <dbReference type="ARBA" id="ARBA00023163"/>
    </source>
</evidence>
<dbReference type="PANTHER" id="PTHR43214">
    <property type="entry name" value="TWO-COMPONENT RESPONSE REGULATOR"/>
    <property type="match status" value="1"/>
</dbReference>
<evidence type="ECO:0000256" key="5">
    <source>
        <dbReference type="PROSITE-ProRule" id="PRU00169"/>
    </source>
</evidence>
<organism evidence="8 9">
    <name type="scientific">Flaviflexus ciconiae</name>
    <dbReference type="NCBI Taxonomy" id="2496867"/>
    <lineage>
        <taxon>Bacteria</taxon>
        <taxon>Bacillati</taxon>
        <taxon>Actinomycetota</taxon>
        <taxon>Actinomycetes</taxon>
        <taxon>Actinomycetales</taxon>
        <taxon>Actinomycetaceae</taxon>
        <taxon>Flaviflexus</taxon>
    </lineage>
</organism>
<dbReference type="InterPro" id="IPR039420">
    <property type="entry name" value="WalR-like"/>
</dbReference>
<dbReference type="PROSITE" id="PS50110">
    <property type="entry name" value="RESPONSE_REGULATORY"/>
    <property type="match status" value="1"/>
</dbReference>
<evidence type="ECO:0000256" key="1">
    <source>
        <dbReference type="ARBA" id="ARBA00022553"/>
    </source>
</evidence>
<keyword evidence="3" id="KW-0238">DNA-binding</keyword>
<proteinExistence type="predicted"/>
<dbReference type="RefSeq" id="WP_126704738.1">
    <property type="nucleotide sequence ID" value="NZ_CP034593.1"/>
</dbReference>
<dbReference type="EMBL" id="CP034593">
    <property type="protein sequence ID" value="AZQ77936.1"/>
    <property type="molecule type" value="Genomic_DNA"/>
</dbReference>
<evidence type="ECO:0000256" key="2">
    <source>
        <dbReference type="ARBA" id="ARBA00023015"/>
    </source>
</evidence>
<evidence type="ECO:0000313" key="8">
    <source>
        <dbReference type="EMBL" id="AZQ77936.1"/>
    </source>
</evidence>
<dbReference type="GO" id="GO:0006355">
    <property type="term" value="P:regulation of DNA-templated transcription"/>
    <property type="evidence" value="ECO:0007669"/>
    <property type="project" value="InterPro"/>
</dbReference>
<feature type="domain" description="Response regulatory" evidence="7">
    <location>
        <begin position="8"/>
        <end position="126"/>
    </location>
</feature>
<dbReference type="InterPro" id="IPR016032">
    <property type="entry name" value="Sig_transdc_resp-reg_C-effctor"/>
</dbReference>
<dbReference type="CDD" id="cd06170">
    <property type="entry name" value="LuxR_C_like"/>
    <property type="match status" value="1"/>
</dbReference>
<dbReference type="PANTHER" id="PTHR43214:SF24">
    <property type="entry name" value="TRANSCRIPTIONAL REGULATORY PROTEIN NARL-RELATED"/>
    <property type="match status" value="1"/>
</dbReference>
<sequence length="233" mass="24939">MNGDRPIKLLLVDDEPLMLDAIETIFKVGSAGEIEVVGKAHNGLAAIDAVHAYSPDVILMDIRMPKMDGIEATRRIRSLPNPPEVIVLTTFDSENEPIRAAEAGANGFLLKTEGPKELVGAVKNVAMGEGALSPRTSRQLVEFIRVWATKPEVVNAAKQFLSLTARERDIAKLAAAGQSNTEIADSLFVSLSTVKTHLASIQQKLGVDNRVLIAVTITLASLAPGYPDFTCGV</sequence>
<dbReference type="Pfam" id="PF00196">
    <property type="entry name" value="GerE"/>
    <property type="match status" value="1"/>
</dbReference>
<feature type="domain" description="HTH luxR-type" evidence="6">
    <location>
        <begin position="156"/>
        <end position="222"/>
    </location>
</feature>
<evidence type="ECO:0000259" key="6">
    <source>
        <dbReference type="PROSITE" id="PS50043"/>
    </source>
</evidence>
<dbReference type="Proteomes" id="UP000280344">
    <property type="component" value="Chromosome"/>
</dbReference>
<dbReference type="InterPro" id="IPR000792">
    <property type="entry name" value="Tscrpt_reg_LuxR_C"/>
</dbReference>
<dbReference type="AlphaFoldDB" id="A0A3S9Q067"/>
<dbReference type="GO" id="GO:0003677">
    <property type="term" value="F:DNA binding"/>
    <property type="evidence" value="ECO:0007669"/>
    <property type="project" value="UniProtKB-KW"/>
</dbReference>
<feature type="modified residue" description="4-aspartylphosphate" evidence="5">
    <location>
        <position position="61"/>
    </location>
</feature>
<reference evidence="8 9" key="1">
    <citation type="submission" date="2018-12" db="EMBL/GenBank/DDBJ databases">
        <title>Complete genome sequence of Flaviflexus sp. H23T48.</title>
        <authorList>
            <person name="Bae J.-W."/>
            <person name="Lee J.-Y."/>
        </authorList>
    </citation>
    <scope>NUCLEOTIDE SEQUENCE [LARGE SCALE GENOMIC DNA]</scope>
    <source>
        <strain evidence="8 9">H23T48</strain>
    </source>
</reference>
<evidence type="ECO:0000313" key="9">
    <source>
        <dbReference type="Proteomes" id="UP000280344"/>
    </source>
</evidence>
<dbReference type="PROSITE" id="PS00622">
    <property type="entry name" value="HTH_LUXR_1"/>
    <property type="match status" value="1"/>
</dbReference>
<evidence type="ECO:0000259" key="7">
    <source>
        <dbReference type="PROSITE" id="PS50110"/>
    </source>
</evidence>
<keyword evidence="2" id="KW-0805">Transcription regulation</keyword>
<dbReference type="InterPro" id="IPR001789">
    <property type="entry name" value="Sig_transdc_resp-reg_receiver"/>
</dbReference>
<dbReference type="InterPro" id="IPR011006">
    <property type="entry name" value="CheY-like_superfamily"/>
</dbReference>
<dbReference type="SMART" id="SM00448">
    <property type="entry name" value="REC"/>
    <property type="match status" value="1"/>
</dbReference>
<dbReference type="PRINTS" id="PR00038">
    <property type="entry name" value="HTHLUXR"/>
</dbReference>
<dbReference type="Pfam" id="PF00072">
    <property type="entry name" value="Response_reg"/>
    <property type="match status" value="1"/>
</dbReference>
<keyword evidence="1 5" id="KW-0597">Phosphoprotein</keyword>
<accession>A0A3S9Q067</accession>
<name>A0A3S9Q067_9ACTO</name>
<dbReference type="OrthoDB" id="9808843at2"/>
<dbReference type="CDD" id="cd17535">
    <property type="entry name" value="REC_NarL-like"/>
    <property type="match status" value="1"/>
</dbReference>
<evidence type="ECO:0000256" key="3">
    <source>
        <dbReference type="ARBA" id="ARBA00023125"/>
    </source>
</evidence>
<keyword evidence="4" id="KW-0804">Transcription</keyword>
<dbReference type="GO" id="GO:0000160">
    <property type="term" value="P:phosphorelay signal transduction system"/>
    <property type="evidence" value="ECO:0007669"/>
    <property type="project" value="InterPro"/>
</dbReference>
<dbReference type="Gene3D" id="3.40.50.2300">
    <property type="match status" value="1"/>
</dbReference>
<dbReference type="SMART" id="SM00421">
    <property type="entry name" value="HTH_LUXR"/>
    <property type="match status" value="1"/>
</dbReference>
<keyword evidence="9" id="KW-1185">Reference proteome</keyword>
<dbReference type="KEGG" id="flh:EJ997_11905"/>
<protein>
    <submittedName>
        <fullName evidence="8">Response regulator transcription factor</fullName>
    </submittedName>
</protein>
<dbReference type="PROSITE" id="PS50043">
    <property type="entry name" value="HTH_LUXR_2"/>
    <property type="match status" value="1"/>
</dbReference>